<gene>
    <name evidence="5" type="ORF">JDV02_002451</name>
</gene>
<dbReference type="PANTHER" id="PTHR43580:SF2">
    <property type="entry name" value="CYTOKINE-LIKE NUCLEAR FACTOR N-PAC"/>
    <property type="match status" value="1"/>
</dbReference>
<dbReference type="Pfam" id="PF03446">
    <property type="entry name" value="NAD_binding_2"/>
    <property type="match status" value="1"/>
</dbReference>
<dbReference type="OrthoDB" id="435038at2759"/>
<organism evidence="5 6">
    <name type="scientific">Purpureocillium takamizusanense</name>
    <dbReference type="NCBI Taxonomy" id="2060973"/>
    <lineage>
        <taxon>Eukaryota</taxon>
        <taxon>Fungi</taxon>
        <taxon>Dikarya</taxon>
        <taxon>Ascomycota</taxon>
        <taxon>Pezizomycotina</taxon>
        <taxon>Sordariomycetes</taxon>
        <taxon>Hypocreomycetidae</taxon>
        <taxon>Hypocreales</taxon>
        <taxon>Ophiocordycipitaceae</taxon>
        <taxon>Purpureocillium</taxon>
    </lineage>
</organism>
<dbReference type="GO" id="GO:0016491">
    <property type="term" value="F:oxidoreductase activity"/>
    <property type="evidence" value="ECO:0007669"/>
    <property type="project" value="UniProtKB-KW"/>
</dbReference>
<dbReference type="InterPro" id="IPR048666">
    <property type="entry name" value="RedAm-like_C"/>
</dbReference>
<dbReference type="SUPFAM" id="SSF51735">
    <property type="entry name" value="NAD(P)-binding Rossmann-fold domains"/>
    <property type="match status" value="1"/>
</dbReference>
<protein>
    <recommendedName>
        <fullName evidence="7">6-phosphogluconate dehydrogenase NADP-binding domain-containing protein</fullName>
    </recommendedName>
</protein>
<evidence type="ECO:0008006" key="7">
    <source>
        <dbReference type="Google" id="ProtNLM"/>
    </source>
</evidence>
<dbReference type="GeneID" id="72064412"/>
<dbReference type="PANTHER" id="PTHR43580">
    <property type="entry name" value="OXIDOREDUCTASE GLYR1-RELATED"/>
    <property type="match status" value="1"/>
</dbReference>
<evidence type="ECO:0000313" key="6">
    <source>
        <dbReference type="Proteomes" id="UP000829364"/>
    </source>
</evidence>
<name>A0A9Q8QB24_9HYPO</name>
<evidence type="ECO:0000256" key="1">
    <source>
        <dbReference type="ARBA" id="ARBA00007598"/>
    </source>
</evidence>
<accession>A0A9Q8QB24</accession>
<dbReference type="InterPro" id="IPR015815">
    <property type="entry name" value="HIBADH-related"/>
</dbReference>
<dbReference type="RefSeq" id="XP_047839452.1">
    <property type="nucleotide sequence ID" value="XM_047983481.1"/>
</dbReference>
<dbReference type="GO" id="GO:0050661">
    <property type="term" value="F:NADP binding"/>
    <property type="evidence" value="ECO:0007669"/>
    <property type="project" value="InterPro"/>
</dbReference>
<keyword evidence="6" id="KW-1185">Reference proteome</keyword>
<dbReference type="GO" id="GO:0140673">
    <property type="term" value="P:transcription elongation-coupled chromatin remodeling"/>
    <property type="evidence" value="ECO:0007669"/>
    <property type="project" value="TreeGrafter"/>
</dbReference>
<dbReference type="Gene3D" id="1.10.1040.10">
    <property type="entry name" value="N-(1-d-carboxylethyl)-l-norvaline Dehydrogenase, domain 2"/>
    <property type="match status" value="1"/>
</dbReference>
<evidence type="ECO:0000256" key="2">
    <source>
        <dbReference type="ARBA" id="ARBA00023002"/>
    </source>
</evidence>
<evidence type="ECO:0000259" key="3">
    <source>
        <dbReference type="Pfam" id="PF03446"/>
    </source>
</evidence>
<keyword evidence="2" id="KW-0560">Oxidoreductase</keyword>
<comment type="similarity">
    <text evidence="1">Belongs to the HIBADH-related family. NP60 subfamily.</text>
</comment>
<dbReference type="SUPFAM" id="SSF48179">
    <property type="entry name" value="6-phosphogluconate dehydrogenase C-terminal domain-like"/>
    <property type="match status" value="1"/>
</dbReference>
<dbReference type="EMBL" id="CP086355">
    <property type="protein sequence ID" value="UNI15971.1"/>
    <property type="molecule type" value="Genomic_DNA"/>
</dbReference>
<evidence type="ECO:0000259" key="4">
    <source>
        <dbReference type="Pfam" id="PF21761"/>
    </source>
</evidence>
<dbReference type="KEGG" id="ptkz:JDV02_002451"/>
<evidence type="ECO:0000313" key="5">
    <source>
        <dbReference type="EMBL" id="UNI15971.1"/>
    </source>
</evidence>
<dbReference type="Pfam" id="PF21761">
    <property type="entry name" value="RedAm-like_C"/>
    <property type="match status" value="1"/>
</dbReference>
<dbReference type="GO" id="GO:0000785">
    <property type="term" value="C:chromatin"/>
    <property type="evidence" value="ECO:0007669"/>
    <property type="project" value="TreeGrafter"/>
</dbReference>
<dbReference type="AlphaFoldDB" id="A0A9Q8QB24"/>
<dbReference type="InterPro" id="IPR051265">
    <property type="entry name" value="HIBADH-related_NP60_sf"/>
</dbReference>
<dbReference type="GO" id="GO:0031491">
    <property type="term" value="F:nucleosome binding"/>
    <property type="evidence" value="ECO:0007669"/>
    <property type="project" value="TreeGrafter"/>
</dbReference>
<dbReference type="InterPro" id="IPR008927">
    <property type="entry name" value="6-PGluconate_DH-like_C_sf"/>
</dbReference>
<dbReference type="InterPro" id="IPR036291">
    <property type="entry name" value="NAD(P)-bd_dom_sf"/>
</dbReference>
<feature type="domain" description="NADPH-dependent reductive aminase-like C-terminal" evidence="4">
    <location>
        <begin position="167"/>
        <end position="290"/>
    </location>
</feature>
<dbReference type="InterPro" id="IPR006115">
    <property type="entry name" value="6PGDH_NADP-bd"/>
</dbReference>
<dbReference type="GO" id="GO:0003677">
    <property type="term" value="F:DNA binding"/>
    <property type="evidence" value="ECO:0007669"/>
    <property type="project" value="TreeGrafter"/>
</dbReference>
<feature type="domain" description="6-phosphogluconate dehydrogenase NADP-binding" evidence="3">
    <location>
        <begin position="11"/>
        <end position="160"/>
    </location>
</feature>
<proteinExistence type="inferred from homology"/>
<reference evidence="5" key="1">
    <citation type="submission" date="2021-11" db="EMBL/GenBank/DDBJ databases">
        <title>Purpureocillium_takamizusanense_genome.</title>
        <authorList>
            <person name="Nguyen N.-H."/>
        </authorList>
    </citation>
    <scope>NUCLEOTIDE SEQUENCE</scope>
    <source>
        <strain evidence="5">PT3</strain>
    </source>
</reference>
<dbReference type="Gene3D" id="3.40.50.720">
    <property type="entry name" value="NAD(P)-binding Rossmann-like Domain"/>
    <property type="match status" value="1"/>
</dbReference>
<dbReference type="PIRSF" id="PIRSF000103">
    <property type="entry name" value="HIBADH"/>
    <property type="match status" value="1"/>
</dbReference>
<dbReference type="InterPro" id="IPR013328">
    <property type="entry name" value="6PGD_dom2"/>
</dbReference>
<sequence length="295" mass="30548">MAANTSLAGHDVSVIGLGNMGAAIANCLMRAGAKVTVWNRTSSKTEEVVGQGAIPASSTSACIAASPITIICLLSNAVAQRVLSDVADLSTRTIVNLTNGSPGQVRQVAALLQGHKGARYLHGAIMVPPMLLGQPTSMTLVSGSSDAFHACTPVLSALGAPRHVGEDIARAPLLDNALLSLMGGMFEGWVQALAIAQRGGVDGVDFAMGLAGPFVKAAADWLPRIAEHVRDEKYKGGSPLTMQLEALDNIAATGEELGVRVLLGSLRDVMERAVRQGKGEESIAGLVPLLTREKE</sequence>
<dbReference type="Proteomes" id="UP000829364">
    <property type="component" value="Chromosome 2"/>
</dbReference>